<proteinExistence type="predicted"/>
<dbReference type="AlphaFoldDB" id="A0A8D8TDY2"/>
<protein>
    <submittedName>
        <fullName evidence="1">Uncharacterized protein</fullName>
    </submittedName>
</protein>
<name>A0A8D8TDY2_9HEMI</name>
<accession>A0A8D8TDY2</accession>
<dbReference type="EMBL" id="HBUF01259529">
    <property type="protein sequence ID" value="CAG6682497.1"/>
    <property type="molecule type" value="Transcribed_RNA"/>
</dbReference>
<organism evidence="1">
    <name type="scientific">Cacopsylla melanoneura</name>
    <dbReference type="NCBI Taxonomy" id="428564"/>
    <lineage>
        <taxon>Eukaryota</taxon>
        <taxon>Metazoa</taxon>
        <taxon>Ecdysozoa</taxon>
        <taxon>Arthropoda</taxon>
        <taxon>Hexapoda</taxon>
        <taxon>Insecta</taxon>
        <taxon>Pterygota</taxon>
        <taxon>Neoptera</taxon>
        <taxon>Paraneoptera</taxon>
        <taxon>Hemiptera</taxon>
        <taxon>Sternorrhyncha</taxon>
        <taxon>Psylloidea</taxon>
        <taxon>Psyllidae</taxon>
        <taxon>Psyllinae</taxon>
        <taxon>Cacopsylla</taxon>
    </lineage>
</organism>
<sequence length="168" mass="19052">MVGHTIDGIRRWSNCRIQIICPLCKWVCLAKKWPSHGCSKLSITGMPRKLNNFLFCPWMCPEQKEWTSYFEKENDLKHQKQCFEKFLTKYRRYNENTRTAVVLKQAEIVAVTVNSDGVVGGATTTPLVPSYTGIPIIGNYLVPGTIVQQGNPPNTIPYERACKLASTK</sequence>
<reference evidence="1" key="1">
    <citation type="submission" date="2021-05" db="EMBL/GenBank/DDBJ databases">
        <authorList>
            <person name="Alioto T."/>
            <person name="Alioto T."/>
            <person name="Gomez Garrido J."/>
        </authorList>
    </citation>
    <scope>NUCLEOTIDE SEQUENCE</scope>
</reference>
<evidence type="ECO:0000313" key="1">
    <source>
        <dbReference type="EMBL" id="CAG6682497.1"/>
    </source>
</evidence>